<dbReference type="KEGG" id="ovi:T265_10580"/>
<accession>A0A074Z627</accession>
<evidence type="ECO:0000313" key="1">
    <source>
        <dbReference type="EMBL" id="KER21007.1"/>
    </source>
</evidence>
<sequence>METDEDRSKFDRHLFSVLAECSHVTKQNNCLSGMHSQCEFIRWLTYDANKKKNKHVEDFSECSMSDGQEMSDHFTPIRDYADVYYSCWAISNSN</sequence>
<dbReference type="GeneID" id="20324748"/>
<gene>
    <name evidence="1" type="ORF">T265_10580</name>
</gene>
<dbReference type="Proteomes" id="UP000054324">
    <property type="component" value="Unassembled WGS sequence"/>
</dbReference>
<organism evidence="1 2">
    <name type="scientific">Opisthorchis viverrini</name>
    <name type="common">Southeast Asian liver fluke</name>
    <dbReference type="NCBI Taxonomy" id="6198"/>
    <lineage>
        <taxon>Eukaryota</taxon>
        <taxon>Metazoa</taxon>
        <taxon>Spiralia</taxon>
        <taxon>Lophotrochozoa</taxon>
        <taxon>Platyhelminthes</taxon>
        <taxon>Trematoda</taxon>
        <taxon>Digenea</taxon>
        <taxon>Opisthorchiida</taxon>
        <taxon>Opisthorchiata</taxon>
        <taxon>Opisthorchiidae</taxon>
        <taxon>Opisthorchis</taxon>
    </lineage>
</organism>
<reference evidence="1 2" key="1">
    <citation type="submission" date="2013-11" db="EMBL/GenBank/DDBJ databases">
        <title>Opisthorchis viverrini - life in the bile duct.</title>
        <authorList>
            <person name="Young N.D."/>
            <person name="Nagarajan N."/>
            <person name="Lin S.J."/>
            <person name="Korhonen P.K."/>
            <person name="Jex A.R."/>
            <person name="Hall R.S."/>
            <person name="Safavi-Hemami H."/>
            <person name="Kaewkong W."/>
            <person name="Bertrand D."/>
            <person name="Gao S."/>
            <person name="Seet Q."/>
            <person name="Wongkham S."/>
            <person name="Teh B.T."/>
            <person name="Wongkham C."/>
            <person name="Intapan P.M."/>
            <person name="Maleewong W."/>
            <person name="Yang X."/>
            <person name="Hu M."/>
            <person name="Wang Z."/>
            <person name="Hofmann A."/>
            <person name="Sternberg P.W."/>
            <person name="Tan P."/>
            <person name="Wang J."/>
            <person name="Gasser R.B."/>
        </authorList>
    </citation>
    <scope>NUCLEOTIDE SEQUENCE [LARGE SCALE GENOMIC DNA]</scope>
</reference>
<protein>
    <submittedName>
        <fullName evidence="1">Uncharacterized protein</fullName>
    </submittedName>
</protein>
<dbReference type="AlphaFoldDB" id="A0A074Z627"/>
<keyword evidence="2" id="KW-1185">Reference proteome</keyword>
<dbReference type="CTD" id="20324748"/>
<evidence type="ECO:0000313" key="2">
    <source>
        <dbReference type="Proteomes" id="UP000054324"/>
    </source>
</evidence>
<dbReference type="RefSeq" id="XP_009175259.1">
    <property type="nucleotide sequence ID" value="XM_009176995.1"/>
</dbReference>
<dbReference type="EMBL" id="KL597003">
    <property type="protein sequence ID" value="KER21007.1"/>
    <property type="molecule type" value="Genomic_DNA"/>
</dbReference>
<proteinExistence type="predicted"/>
<name>A0A074Z627_OPIVI</name>